<keyword evidence="2" id="KW-0812">Transmembrane</keyword>
<evidence type="ECO:0000256" key="1">
    <source>
        <dbReference type="SAM" id="MobiDB-lite"/>
    </source>
</evidence>
<proteinExistence type="predicted"/>
<dbReference type="EMBL" id="CP050177">
    <property type="protein sequence ID" value="QIQ05329.1"/>
    <property type="molecule type" value="Genomic_DNA"/>
</dbReference>
<evidence type="ECO:0000313" key="5">
    <source>
        <dbReference type="Proteomes" id="UP000501179"/>
    </source>
</evidence>
<feature type="signal peptide" evidence="3">
    <location>
        <begin position="1"/>
        <end position="28"/>
    </location>
</feature>
<feature type="transmembrane region" description="Helical" evidence="2">
    <location>
        <begin position="283"/>
        <end position="302"/>
    </location>
</feature>
<sequence>MRHPTVGPLTAAVLTAAFVGLTPAAAMAAGSPIPPGPPPAPPAASALAAAGRAAGAADTLDTLRRFFAAPDPTRAAGSLRKETGGSGAARVEGATVPVRLLSTAFVAAEPGSRAALTTPVAKVAFLATGAVSADGRTASVWTAEQDGRWQVVNIATGDDETRFAALGAARLAGGTVFREPQIDAWYVQRGDRVLPLDPEATTAIGAGGTTLGAYQRRVHRSYGDKLPGSAYAGDGAAGGYGPDGSPAPVPRPGPAVRAQAAPGADPAAPTGSSAPAPAPAGPAVLPVAGVLLALGLAAVAVLRPRRR</sequence>
<evidence type="ECO:0000256" key="2">
    <source>
        <dbReference type="SAM" id="Phobius"/>
    </source>
</evidence>
<dbReference type="Proteomes" id="UP000501179">
    <property type="component" value="Chromosome"/>
</dbReference>
<reference evidence="4 5" key="1">
    <citation type="submission" date="2020-03" db="EMBL/GenBank/DDBJ databases">
        <title>A novel species.</title>
        <authorList>
            <person name="Gao J."/>
        </authorList>
    </citation>
    <scope>NUCLEOTIDE SEQUENCE [LARGE SCALE GENOMIC DNA]</scope>
    <source>
        <strain evidence="4 5">QMT-12</strain>
    </source>
</reference>
<dbReference type="KEGG" id="slia:HA039_26305"/>
<accession>A0A6G9H4W7</accession>
<protein>
    <submittedName>
        <fullName evidence="4">Uncharacterized protein</fullName>
    </submittedName>
</protein>
<dbReference type="AlphaFoldDB" id="A0A6G9H4W7"/>
<gene>
    <name evidence="4" type="ORF">HA039_26305</name>
</gene>
<name>A0A6G9H4W7_9ACTN</name>
<keyword evidence="2" id="KW-0472">Membrane</keyword>
<feature type="compositionally biased region" description="Low complexity" evidence="1">
    <location>
        <begin position="254"/>
        <end position="280"/>
    </location>
</feature>
<feature type="region of interest" description="Disordered" evidence="1">
    <location>
        <begin position="234"/>
        <end position="280"/>
    </location>
</feature>
<keyword evidence="2" id="KW-1133">Transmembrane helix</keyword>
<feature type="chain" id="PRO_5026198510" evidence="3">
    <location>
        <begin position="29"/>
        <end position="307"/>
    </location>
</feature>
<keyword evidence="5" id="KW-1185">Reference proteome</keyword>
<evidence type="ECO:0000256" key="3">
    <source>
        <dbReference type="SAM" id="SignalP"/>
    </source>
</evidence>
<keyword evidence="3" id="KW-0732">Signal</keyword>
<evidence type="ECO:0000313" key="4">
    <source>
        <dbReference type="EMBL" id="QIQ05329.1"/>
    </source>
</evidence>
<organism evidence="4 5">
    <name type="scientific">Streptomyces liangshanensis</name>
    <dbReference type="NCBI Taxonomy" id="2717324"/>
    <lineage>
        <taxon>Bacteria</taxon>
        <taxon>Bacillati</taxon>
        <taxon>Actinomycetota</taxon>
        <taxon>Actinomycetes</taxon>
        <taxon>Kitasatosporales</taxon>
        <taxon>Streptomycetaceae</taxon>
        <taxon>Streptomyces</taxon>
    </lineage>
</organism>
<dbReference type="RefSeq" id="WP_167033838.1">
    <property type="nucleotide sequence ID" value="NZ_CP050177.1"/>
</dbReference>